<keyword evidence="4 7" id="KW-0521">NADP</keyword>
<evidence type="ECO:0000256" key="4">
    <source>
        <dbReference type="ARBA" id="ARBA00022857"/>
    </source>
</evidence>
<protein>
    <recommendedName>
        <fullName evidence="7">Putative NAD(P)H nitroreductase</fullName>
        <ecNumber evidence="7">1.-.-.-</ecNumber>
    </recommendedName>
</protein>
<proteinExistence type="inferred from homology"/>
<dbReference type="OrthoDB" id="9804207at2"/>
<dbReference type="Proteomes" id="UP000307749">
    <property type="component" value="Unassembled WGS sequence"/>
</dbReference>
<evidence type="ECO:0000256" key="1">
    <source>
        <dbReference type="ARBA" id="ARBA00007118"/>
    </source>
</evidence>
<sequence>MSESRQADAAAQQFLGARRSIPARLLSAPGLDAAQRAWLLEHALRVPDHGALTPWRLISLEGAAKLRFGERLAALALAHDAALLEDKREKERLRYTHAPWVLVVVARIDAAHAKIPVQEQLLSAGCVAYNLLLGAQALGFGAQWLTGWAAYDARVAALLGLAADERVIGFVHIGSINGAMAERARPAAAAKVSAWMG</sequence>
<keyword evidence="2 7" id="KW-0285">Flavoprotein</keyword>
<keyword evidence="6 7" id="KW-0520">NAD</keyword>
<gene>
    <name evidence="10" type="ORF">B1806_05975</name>
</gene>
<dbReference type="CDD" id="cd02135">
    <property type="entry name" value="YdjA-like"/>
    <property type="match status" value="1"/>
</dbReference>
<dbReference type="GO" id="GO:0016491">
    <property type="term" value="F:oxidoreductase activity"/>
    <property type="evidence" value="ECO:0007669"/>
    <property type="project" value="UniProtKB-UniRule"/>
</dbReference>
<dbReference type="PIRSF" id="PIRSF000232">
    <property type="entry name" value="YdjA"/>
    <property type="match status" value="1"/>
</dbReference>
<evidence type="ECO:0000256" key="7">
    <source>
        <dbReference type="PIRNR" id="PIRNR000232"/>
    </source>
</evidence>
<dbReference type="STRING" id="993689.GCA_002077135_00878"/>
<evidence type="ECO:0000313" key="11">
    <source>
        <dbReference type="Proteomes" id="UP000307749"/>
    </source>
</evidence>
<feature type="binding site" description="in other chain" evidence="8">
    <location>
        <begin position="18"/>
        <end position="20"/>
    </location>
    <ligand>
        <name>FMN</name>
        <dbReference type="ChEBI" id="CHEBI:58210"/>
        <note>ligand shared between dimeric partners</note>
    </ligand>
</feature>
<dbReference type="InterPro" id="IPR052530">
    <property type="entry name" value="NAD(P)H_nitroreductase"/>
</dbReference>
<evidence type="ECO:0000256" key="8">
    <source>
        <dbReference type="PIRSR" id="PIRSR000232-1"/>
    </source>
</evidence>
<dbReference type="InterPro" id="IPR000415">
    <property type="entry name" value="Nitroreductase-like"/>
</dbReference>
<feature type="binding site" evidence="8">
    <location>
        <position position="45"/>
    </location>
    <ligand>
        <name>FMN</name>
        <dbReference type="ChEBI" id="CHEBI:58210"/>
        <note>ligand shared between dimeric partners</note>
    </ligand>
</feature>
<evidence type="ECO:0000256" key="3">
    <source>
        <dbReference type="ARBA" id="ARBA00022643"/>
    </source>
</evidence>
<dbReference type="Gene3D" id="3.40.109.10">
    <property type="entry name" value="NADH Oxidase"/>
    <property type="match status" value="1"/>
</dbReference>
<dbReference type="EC" id="1.-.-.-" evidence="7"/>
<feature type="domain" description="Nitroreductase" evidence="9">
    <location>
        <begin position="17"/>
        <end position="174"/>
    </location>
</feature>
<evidence type="ECO:0000256" key="6">
    <source>
        <dbReference type="ARBA" id="ARBA00023027"/>
    </source>
</evidence>
<keyword evidence="11" id="KW-1185">Reference proteome</keyword>
<dbReference type="Pfam" id="PF00881">
    <property type="entry name" value="Nitroreductase"/>
    <property type="match status" value="1"/>
</dbReference>
<name>A0A4S3KPM5_9GAMM</name>
<keyword evidence="5 7" id="KW-0560">Oxidoreductase</keyword>
<comment type="caution">
    <text evidence="10">The sequence shown here is derived from an EMBL/GenBank/DDBJ whole genome shotgun (WGS) entry which is preliminary data.</text>
</comment>
<keyword evidence="3 7" id="KW-0288">FMN</keyword>
<dbReference type="InterPro" id="IPR029479">
    <property type="entry name" value="Nitroreductase"/>
</dbReference>
<comment type="similarity">
    <text evidence="1 7">Belongs to the nitroreductase family.</text>
</comment>
<dbReference type="EMBL" id="MWQO01000018">
    <property type="protein sequence ID" value="THD10955.1"/>
    <property type="molecule type" value="Genomic_DNA"/>
</dbReference>
<comment type="cofactor">
    <cofactor evidence="8">
        <name>FMN</name>
        <dbReference type="ChEBI" id="CHEBI:58210"/>
    </cofactor>
    <text evidence="8">Binds 1 FMN per subunit.</text>
</comment>
<dbReference type="SUPFAM" id="SSF55469">
    <property type="entry name" value="FMN-dependent nitroreductase-like"/>
    <property type="match status" value="1"/>
</dbReference>
<accession>A0A4S3KPM5</accession>
<evidence type="ECO:0000256" key="5">
    <source>
        <dbReference type="ARBA" id="ARBA00023002"/>
    </source>
</evidence>
<evidence type="ECO:0000256" key="2">
    <source>
        <dbReference type="ARBA" id="ARBA00022630"/>
    </source>
</evidence>
<feature type="binding site" evidence="8">
    <location>
        <position position="49"/>
    </location>
    <ligand>
        <name>FMN</name>
        <dbReference type="ChEBI" id="CHEBI:58210"/>
        <note>ligand shared between dimeric partners</note>
    </ligand>
</feature>
<dbReference type="PANTHER" id="PTHR43821">
    <property type="entry name" value="NAD(P)H NITROREDUCTASE YDJA-RELATED"/>
    <property type="match status" value="1"/>
</dbReference>
<dbReference type="PANTHER" id="PTHR43821:SF1">
    <property type="entry name" value="NAD(P)H NITROREDUCTASE YDJA-RELATED"/>
    <property type="match status" value="1"/>
</dbReference>
<organism evidence="10 11">
    <name type="scientific">Metallibacterium scheffleri</name>
    <dbReference type="NCBI Taxonomy" id="993689"/>
    <lineage>
        <taxon>Bacteria</taxon>
        <taxon>Pseudomonadati</taxon>
        <taxon>Pseudomonadota</taxon>
        <taxon>Gammaproteobacteria</taxon>
        <taxon>Lysobacterales</taxon>
        <taxon>Rhodanobacteraceae</taxon>
        <taxon>Metallibacterium</taxon>
    </lineage>
</organism>
<evidence type="ECO:0000259" key="9">
    <source>
        <dbReference type="Pfam" id="PF00881"/>
    </source>
</evidence>
<reference evidence="10 11" key="1">
    <citation type="submission" date="2017-02" db="EMBL/GenBank/DDBJ databases">
        <title>Whole genome sequencing of Metallibacterium scheffleri DSM 24874 (T).</title>
        <authorList>
            <person name="Kumar S."/>
            <person name="Patil P."/>
            <person name="Patil P.B."/>
        </authorList>
    </citation>
    <scope>NUCLEOTIDE SEQUENCE [LARGE SCALE GENOMIC DNA]</scope>
    <source>
        <strain evidence="10 11">DSM 24874</strain>
    </source>
</reference>
<dbReference type="InterPro" id="IPR026021">
    <property type="entry name" value="YdjA-like"/>
</dbReference>
<dbReference type="AlphaFoldDB" id="A0A4S3KPM5"/>
<feature type="binding site" description="in other chain" evidence="8">
    <location>
        <begin position="144"/>
        <end position="146"/>
    </location>
    <ligand>
        <name>FMN</name>
        <dbReference type="ChEBI" id="CHEBI:58210"/>
        <note>ligand shared between dimeric partners</note>
    </ligand>
</feature>
<evidence type="ECO:0000313" key="10">
    <source>
        <dbReference type="EMBL" id="THD10955.1"/>
    </source>
</evidence>
<dbReference type="RefSeq" id="WP_081126241.1">
    <property type="nucleotide sequence ID" value="NZ_LDOS01000001.1"/>
</dbReference>